<feature type="compositionally biased region" description="Low complexity" evidence="1">
    <location>
        <begin position="314"/>
        <end position="335"/>
    </location>
</feature>
<feature type="compositionally biased region" description="Polar residues" evidence="1">
    <location>
        <begin position="245"/>
        <end position="255"/>
    </location>
</feature>
<feature type="region of interest" description="Disordered" evidence="1">
    <location>
        <begin position="180"/>
        <end position="204"/>
    </location>
</feature>
<name>A0A0D2FR20_9EURO</name>
<keyword evidence="3" id="KW-1185">Reference proteome</keyword>
<dbReference type="STRING" id="5601.A0A0D2FR20"/>
<feature type="compositionally biased region" description="Polar residues" evidence="1">
    <location>
        <begin position="352"/>
        <end position="378"/>
    </location>
</feature>
<feature type="compositionally biased region" description="Polar residues" evidence="1">
    <location>
        <begin position="75"/>
        <end position="84"/>
    </location>
</feature>
<feature type="region of interest" description="Disordered" evidence="1">
    <location>
        <begin position="75"/>
        <end position="96"/>
    </location>
</feature>
<dbReference type="Proteomes" id="UP000054266">
    <property type="component" value="Unassembled WGS sequence"/>
</dbReference>
<evidence type="ECO:0000313" key="2">
    <source>
        <dbReference type="EMBL" id="KIW62444.1"/>
    </source>
</evidence>
<evidence type="ECO:0000313" key="3">
    <source>
        <dbReference type="Proteomes" id="UP000054266"/>
    </source>
</evidence>
<feature type="region of interest" description="Disordered" evidence="1">
    <location>
        <begin position="1"/>
        <end position="22"/>
    </location>
</feature>
<proteinExistence type="predicted"/>
<feature type="region of interest" description="Disordered" evidence="1">
    <location>
        <begin position="472"/>
        <end position="492"/>
    </location>
</feature>
<protein>
    <submittedName>
        <fullName evidence="2">Uncharacterized protein</fullName>
    </submittedName>
</protein>
<feature type="compositionally biased region" description="Low complexity" evidence="1">
    <location>
        <begin position="180"/>
        <end position="202"/>
    </location>
</feature>
<organism evidence="2 3">
    <name type="scientific">Phialophora macrospora</name>
    <dbReference type="NCBI Taxonomy" id="1851006"/>
    <lineage>
        <taxon>Eukaryota</taxon>
        <taxon>Fungi</taxon>
        <taxon>Dikarya</taxon>
        <taxon>Ascomycota</taxon>
        <taxon>Pezizomycotina</taxon>
        <taxon>Eurotiomycetes</taxon>
        <taxon>Chaetothyriomycetidae</taxon>
        <taxon>Chaetothyriales</taxon>
        <taxon>Herpotrichiellaceae</taxon>
        <taxon>Phialophora</taxon>
    </lineage>
</organism>
<dbReference type="AlphaFoldDB" id="A0A0D2FR20"/>
<feature type="compositionally biased region" description="Pro residues" evidence="1">
    <location>
        <begin position="482"/>
        <end position="492"/>
    </location>
</feature>
<feature type="compositionally biased region" description="Polar residues" evidence="1">
    <location>
        <begin position="436"/>
        <end position="446"/>
    </location>
</feature>
<feature type="compositionally biased region" description="Low complexity" evidence="1">
    <location>
        <begin position="140"/>
        <end position="154"/>
    </location>
</feature>
<feature type="region of interest" description="Disordered" evidence="1">
    <location>
        <begin position="240"/>
        <end position="459"/>
    </location>
</feature>
<dbReference type="EMBL" id="KN846963">
    <property type="protein sequence ID" value="KIW62444.1"/>
    <property type="molecule type" value="Genomic_DNA"/>
</dbReference>
<gene>
    <name evidence="2" type="ORF">PV04_10617</name>
</gene>
<reference evidence="2 3" key="1">
    <citation type="submission" date="2015-01" db="EMBL/GenBank/DDBJ databases">
        <title>The Genome Sequence of Capronia semiimmersa CBS27337.</title>
        <authorList>
            <consortium name="The Broad Institute Genomics Platform"/>
            <person name="Cuomo C."/>
            <person name="de Hoog S."/>
            <person name="Gorbushina A."/>
            <person name="Stielow B."/>
            <person name="Teixiera M."/>
            <person name="Abouelleil A."/>
            <person name="Chapman S.B."/>
            <person name="Priest M."/>
            <person name="Young S.K."/>
            <person name="Wortman J."/>
            <person name="Nusbaum C."/>
            <person name="Birren B."/>
        </authorList>
    </citation>
    <scope>NUCLEOTIDE SEQUENCE [LARGE SCALE GENOMIC DNA]</scope>
    <source>
        <strain evidence="2 3">CBS 27337</strain>
    </source>
</reference>
<dbReference type="HOGENOM" id="CLU_039849_0_0_1"/>
<feature type="region of interest" description="Disordered" evidence="1">
    <location>
        <begin position="140"/>
        <end position="160"/>
    </location>
</feature>
<evidence type="ECO:0000256" key="1">
    <source>
        <dbReference type="SAM" id="MobiDB-lite"/>
    </source>
</evidence>
<accession>A0A0D2FR20</accession>
<sequence length="510" mass="55742">MSGEQTLPMAPPEEVSGWWPSEKSAKSRLRALFGRTKSEKFTRQHDTVLAEFDKAEHRSLSLQNGSRLPEVAHQQHLNGGSTWPNRKLGLPRRSGKESRMLRAQKSLPNLFHMSSHPPVEELYLPSPVLLSPMPLPLLQQTTSRTDSRPTTDSSVHTPNSLDYIRERSFSDDYSISTTHTSFSSHVSYGPDTPDSSFSSTDSYEAPVPTYARSRILAPMQHDVEEPSMLTAIQLGANSKKCPGTLSKQTTSQDTLPSAPVDRRNEKSLPTVPQLDAKARRISTVAPLPEPGHIRKTSARYRCETRGGAYPEPRTPTSPTSRASSIRSTASSHTSAPSDGHKRTASYTVFPRTPSSRQTGLPSKRTPSSPSAIATNITYNRHRERAVSDARSVPSPCERTNPDWRRPPPPLSLAKSKRPDALSLDTRAASASVLESLPSTSSGQDTIQPPLPPPPPRVVTTPLNREQIIRQKSMPLLRSRGPPSGPPPNAPLPALPTGASRWISLPAGVLC</sequence>